<dbReference type="EMBL" id="UINC01012022">
    <property type="protein sequence ID" value="SVA52736.1"/>
    <property type="molecule type" value="Genomic_DNA"/>
</dbReference>
<proteinExistence type="predicted"/>
<organism evidence="1">
    <name type="scientific">marine metagenome</name>
    <dbReference type="NCBI Taxonomy" id="408172"/>
    <lineage>
        <taxon>unclassified sequences</taxon>
        <taxon>metagenomes</taxon>
        <taxon>ecological metagenomes</taxon>
    </lineage>
</organism>
<name>A0A381WJQ4_9ZZZZ</name>
<gene>
    <name evidence="1" type="ORF">METZ01_LOCUS105590</name>
</gene>
<evidence type="ECO:0000313" key="1">
    <source>
        <dbReference type="EMBL" id="SVA52736.1"/>
    </source>
</evidence>
<dbReference type="AlphaFoldDB" id="A0A381WJQ4"/>
<accession>A0A381WJQ4</accession>
<sequence>MYMMFIDNLLLLISISLQEMGY</sequence>
<reference evidence="1" key="1">
    <citation type="submission" date="2018-05" db="EMBL/GenBank/DDBJ databases">
        <authorList>
            <person name="Lanie J.A."/>
            <person name="Ng W.-L."/>
            <person name="Kazmierczak K.M."/>
            <person name="Andrzejewski T.M."/>
            <person name="Davidsen T.M."/>
            <person name="Wayne K.J."/>
            <person name="Tettelin H."/>
            <person name="Glass J.I."/>
            <person name="Rusch D."/>
            <person name="Podicherti R."/>
            <person name="Tsui H.-C.T."/>
            <person name="Winkler M.E."/>
        </authorList>
    </citation>
    <scope>NUCLEOTIDE SEQUENCE</scope>
</reference>
<protein>
    <submittedName>
        <fullName evidence="1">Uncharacterized protein</fullName>
    </submittedName>
</protein>